<comment type="similarity">
    <text evidence="7">Belongs to the chloroperoxidase family.</text>
</comment>
<dbReference type="OrthoDB" id="407298at2759"/>
<dbReference type="PANTHER" id="PTHR33577">
    <property type="entry name" value="STERIGMATOCYSTIN BIOSYNTHESIS PEROXIDASE STCC-RELATED"/>
    <property type="match status" value="1"/>
</dbReference>
<comment type="cofactor">
    <cofactor evidence="1">
        <name>heme b</name>
        <dbReference type="ChEBI" id="CHEBI:60344"/>
    </cofactor>
</comment>
<dbReference type="Gene3D" id="1.10.489.10">
    <property type="entry name" value="Chloroperoxidase-like"/>
    <property type="match status" value="1"/>
</dbReference>
<dbReference type="GO" id="GO:0004601">
    <property type="term" value="F:peroxidase activity"/>
    <property type="evidence" value="ECO:0007669"/>
    <property type="project" value="UniProtKB-KW"/>
</dbReference>
<dbReference type="Pfam" id="PF01328">
    <property type="entry name" value="Peroxidase_2"/>
    <property type="match status" value="1"/>
</dbReference>
<evidence type="ECO:0000256" key="2">
    <source>
        <dbReference type="ARBA" id="ARBA00022559"/>
    </source>
</evidence>
<evidence type="ECO:0000256" key="3">
    <source>
        <dbReference type="ARBA" id="ARBA00022617"/>
    </source>
</evidence>
<evidence type="ECO:0000256" key="4">
    <source>
        <dbReference type="ARBA" id="ARBA00022723"/>
    </source>
</evidence>
<evidence type="ECO:0000313" key="10">
    <source>
        <dbReference type="Proteomes" id="UP000250043"/>
    </source>
</evidence>
<evidence type="ECO:0000259" key="8">
    <source>
        <dbReference type="PROSITE" id="PS51405"/>
    </source>
</evidence>
<name>A0A8E2AHG7_9APHY</name>
<keyword evidence="5" id="KW-0560">Oxidoreductase</keyword>
<evidence type="ECO:0000256" key="7">
    <source>
        <dbReference type="ARBA" id="ARBA00025795"/>
    </source>
</evidence>
<keyword evidence="4" id="KW-0479">Metal-binding</keyword>
<feature type="domain" description="Heme haloperoxidase family profile" evidence="8">
    <location>
        <begin position="66"/>
        <end position="272"/>
    </location>
</feature>
<evidence type="ECO:0000256" key="6">
    <source>
        <dbReference type="ARBA" id="ARBA00023004"/>
    </source>
</evidence>
<sequence>MPAQPIPFTLVALVRIVAGAFSAISTLSLYAGIIIGDGLLALYNLVAPSLKRGSVVPTGQAGAAGLWPTYVEAKETDSRSPCPGLNALANHGIIPRSGRGVSFREVEKAIRHTYNFAPTFALVLPLYASQILCRDYWTGKFDLADIAAHNGIEHDASLTRNDVAHSLNQSSSQQELTKELLEGGTGTDGDLTPADFSHFASKRREHSRKTNQQYTMSTIHRVFSSANSAIMMTTFEGRVKDLAPWLLEERIPDGWEPRVRDNMGLTLSKLNITTTQIELGIEEEVRGAMTWLQGGKTSVPAQQRVRKV</sequence>
<dbReference type="EMBL" id="KV722659">
    <property type="protein sequence ID" value="OCH84558.1"/>
    <property type="molecule type" value="Genomic_DNA"/>
</dbReference>
<keyword evidence="3" id="KW-0349">Heme</keyword>
<dbReference type="AlphaFoldDB" id="A0A8E2AHG7"/>
<accession>A0A8E2AHG7</accession>
<dbReference type="SUPFAM" id="SSF47571">
    <property type="entry name" value="Cloroperoxidase"/>
    <property type="match status" value="1"/>
</dbReference>
<evidence type="ECO:0000256" key="5">
    <source>
        <dbReference type="ARBA" id="ARBA00023002"/>
    </source>
</evidence>
<dbReference type="PROSITE" id="PS51405">
    <property type="entry name" value="HEME_HALOPEROXIDASE"/>
    <property type="match status" value="1"/>
</dbReference>
<reference evidence="9 10" key="1">
    <citation type="submission" date="2016-07" db="EMBL/GenBank/DDBJ databases">
        <title>Draft genome of the white-rot fungus Obba rivulosa 3A-2.</title>
        <authorList>
            <consortium name="DOE Joint Genome Institute"/>
            <person name="Miettinen O."/>
            <person name="Riley R."/>
            <person name="Acob R."/>
            <person name="Barry K."/>
            <person name="Cullen D."/>
            <person name="De Vries R."/>
            <person name="Hainaut M."/>
            <person name="Hatakka A."/>
            <person name="Henrissat B."/>
            <person name="Hilden K."/>
            <person name="Kuo R."/>
            <person name="Labutti K."/>
            <person name="Lipzen A."/>
            <person name="Makela M.R."/>
            <person name="Sandor L."/>
            <person name="Spatafora J.W."/>
            <person name="Grigoriev I.V."/>
            <person name="Hibbett D.S."/>
        </authorList>
    </citation>
    <scope>NUCLEOTIDE SEQUENCE [LARGE SCALE GENOMIC DNA]</scope>
    <source>
        <strain evidence="9 10">3A-2</strain>
    </source>
</reference>
<protein>
    <submittedName>
        <fullName evidence="9">Cloroperoxidase</fullName>
    </submittedName>
</protein>
<keyword evidence="6" id="KW-0408">Iron</keyword>
<dbReference type="Proteomes" id="UP000250043">
    <property type="component" value="Unassembled WGS sequence"/>
</dbReference>
<keyword evidence="10" id="KW-1185">Reference proteome</keyword>
<gene>
    <name evidence="9" type="ORF">OBBRIDRAFT_786007</name>
</gene>
<organism evidence="9 10">
    <name type="scientific">Obba rivulosa</name>
    <dbReference type="NCBI Taxonomy" id="1052685"/>
    <lineage>
        <taxon>Eukaryota</taxon>
        <taxon>Fungi</taxon>
        <taxon>Dikarya</taxon>
        <taxon>Basidiomycota</taxon>
        <taxon>Agaricomycotina</taxon>
        <taxon>Agaricomycetes</taxon>
        <taxon>Polyporales</taxon>
        <taxon>Gelatoporiaceae</taxon>
        <taxon>Obba</taxon>
    </lineage>
</organism>
<proteinExistence type="inferred from homology"/>
<dbReference type="InterPro" id="IPR036851">
    <property type="entry name" value="Chloroperoxidase-like_sf"/>
</dbReference>
<evidence type="ECO:0000256" key="1">
    <source>
        <dbReference type="ARBA" id="ARBA00001970"/>
    </source>
</evidence>
<dbReference type="GO" id="GO:0046872">
    <property type="term" value="F:metal ion binding"/>
    <property type="evidence" value="ECO:0007669"/>
    <property type="project" value="UniProtKB-KW"/>
</dbReference>
<keyword evidence="2 9" id="KW-0575">Peroxidase</keyword>
<dbReference type="InterPro" id="IPR000028">
    <property type="entry name" value="Chloroperoxidase"/>
</dbReference>
<evidence type="ECO:0000313" key="9">
    <source>
        <dbReference type="EMBL" id="OCH84558.1"/>
    </source>
</evidence>
<dbReference type="PANTHER" id="PTHR33577:SF18">
    <property type="entry name" value="HEME HALOPEROXIDASE FAMILY PROFILE DOMAIN-CONTAINING PROTEIN"/>
    <property type="match status" value="1"/>
</dbReference>